<dbReference type="InterPro" id="IPR002347">
    <property type="entry name" value="SDR_fam"/>
</dbReference>
<evidence type="ECO:0000313" key="6">
    <source>
        <dbReference type="EMBL" id="CAK7233642.1"/>
    </source>
</evidence>
<reference evidence="6 7" key="1">
    <citation type="submission" date="2024-01" db="EMBL/GenBank/DDBJ databases">
        <authorList>
            <person name="Allen C."/>
            <person name="Tagirdzhanova G."/>
        </authorList>
    </citation>
    <scope>NUCLEOTIDE SEQUENCE [LARGE SCALE GENOMIC DNA]</scope>
</reference>
<evidence type="ECO:0000256" key="2">
    <source>
        <dbReference type="ARBA" id="ARBA00022857"/>
    </source>
</evidence>
<keyword evidence="3" id="KW-0560">Oxidoreductase</keyword>
<dbReference type="Proteomes" id="UP001642405">
    <property type="component" value="Unassembled WGS sequence"/>
</dbReference>
<keyword evidence="2" id="KW-0521">NADP</keyword>
<evidence type="ECO:0000256" key="5">
    <source>
        <dbReference type="SAM" id="MobiDB-lite"/>
    </source>
</evidence>
<dbReference type="Pfam" id="PF00106">
    <property type="entry name" value="adh_short"/>
    <property type="match status" value="1"/>
</dbReference>
<proteinExistence type="inferred from homology"/>
<dbReference type="CDD" id="cd05233">
    <property type="entry name" value="SDR_c"/>
    <property type="match status" value="1"/>
</dbReference>
<dbReference type="SUPFAM" id="SSF51735">
    <property type="entry name" value="NAD(P)-binding Rossmann-fold domains"/>
    <property type="match status" value="1"/>
</dbReference>
<gene>
    <name evidence="6" type="ORF">SCUCBS95973_008663</name>
</gene>
<dbReference type="PANTHER" id="PTHR42760:SF37">
    <property type="entry name" value="CLAVALDEHYDE DEHYDROGENASE"/>
    <property type="match status" value="1"/>
</dbReference>
<evidence type="ECO:0000313" key="7">
    <source>
        <dbReference type="Proteomes" id="UP001642405"/>
    </source>
</evidence>
<evidence type="ECO:0000256" key="3">
    <source>
        <dbReference type="ARBA" id="ARBA00023002"/>
    </source>
</evidence>
<dbReference type="InterPro" id="IPR036291">
    <property type="entry name" value="NAD(P)-bd_dom_sf"/>
</dbReference>
<dbReference type="InterPro" id="IPR020904">
    <property type="entry name" value="Sc_DH/Rdtase_CS"/>
</dbReference>
<feature type="region of interest" description="Disordered" evidence="5">
    <location>
        <begin position="1"/>
        <end position="26"/>
    </location>
</feature>
<protein>
    <submittedName>
        <fullName evidence="6">Uncharacterized protein</fullName>
    </submittedName>
</protein>
<sequence length="312" mass="33673">MLGVDDPLIPQFHKEDPHSGVTVTEHSHHDTYDAINPRKLDLAGKSVFLTGASRGIGASIAVAYARAGVSFIALAARGSMDETVAAVTKAAQDAGRPVPTLLPLKMDASDPASVQAAADTTKALLGGKPLDILINNAAVLEPNATVHESKPEDWWFTFEINLKGVYLVCRAMIPLLLGKEGQPRGGRMIINVTSQGAILVIHGMSAYNTSKLAVCRLTECLAYEYKDAGITAISIHPGGVMSDMSMALPKDLHEKVITDTAELVSDTIVYLMREPQGWLNGRYVSVLWDMPELEARRDEIVSRDLLKSKFIG</sequence>
<organism evidence="6 7">
    <name type="scientific">Sporothrix curviconia</name>
    <dbReference type="NCBI Taxonomy" id="1260050"/>
    <lineage>
        <taxon>Eukaryota</taxon>
        <taxon>Fungi</taxon>
        <taxon>Dikarya</taxon>
        <taxon>Ascomycota</taxon>
        <taxon>Pezizomycotina</taxon>
        <taxon>Sordariomycetes</taxon>
        <taxon>Sordariomycetidae</taxon>
        <taxon>Ophiostomatales</taxon>
        <taxon>Ophiostomataceae</taxon>
        <taxon>Sporothrix</taxon>
    </lineage>
</organism>
<evidence type="ECO:0000256" key="4">
    <source>
        <dbReference type="RuleBase" id="RU000363"/>
    </source>
</evidence>
<dbReference type="Gene3D" id="3.40.50.720">
    <property type="entry name" value="NAD(P)-binding Rossmann-like Domain"/>
    <property type="match status" value="1"/>
</dbReference>
<comment type="caution">
    <text evidence="6">The sequence shown here is derived from an EMBL/GenBank/DDBJ whole genome shotgun (WGS) entry which is preliminary data.</text>
</comment>
<dbReference type="EMBL" id="CAWUHB010000076">
    <property type="protein sequence ID" value="CAK7233642.1"/>
    <property type="molecule type" value="Genomic_DNA"/>
</dbReference>
<name>A0ABP0CPY2_9PEZI</name>
<evidence type="ECO:0000256" key="1">
    <source>
        <dbReference type="ARBA" id="ARBA00006484"/>
    </source>
</evidence>
<dbReference type="PRINTS" id="PR00081">
    <property type="entry name" value="GDHRDH"/>
</dbReference>
<dbReference type="PROSITE" id="PS00061">
    <property type="entry name" value="ADH_SHORT"/>
    <property type="match status" value="1"/>
</dbReference>
<dbReference type="PRINTS" id="PR00080">
    <property type="entry name" value="SDRFAMILY"/>
</dbReference>
<dbReference type="PANTHER" id="PTHR42760">
    <property type="entry name" value="SHORT-CHAIN DEHYDROGENASES/REDUCTASES FAMILY MEMBER"/>
    <property type="match status" value="1"/>
</dbReference>
<keyword evidence="7" id="KW-1185">Reference proteome</keyword>
<accession>A0ABP0CPY2</accession>
<comment type="similarity">
    <text evidence="1 4">Belongs to the short-chain dehydrogenases/reductases (SDR) family.</text>
</comment>